<dbReference type="GeneID" id="106154061"/>
<dbReference type="Proteomes" id="UP000085678">
    <property type="component" value="Unplaced"/>
</dbReference>
<dbReference type="RefSeq" id="XP_013383745.1">
    <property type="nucleotide sequence ID" value="XM_013528291.1"/>
</dbReference>
<evidence type="ECO:0000313" key="2">
    <source>
        <dbReference type="RefSeq" id="XP_013383745.1"/>
    </source>
</evidence>
<sequence>MAASIVVDTAAALSEVNKALQNIKEGLYQVKVSQTDATELQRKLEGELFEKWEEGCEVMAAKNIAIANITQYLDHMQKAYEGIDADMREKMNGIHWSEDWHYKIMEFKFNKKDQSGARYGMVAFGKSADGLSVDCMYVLYKMDFKIAPQRIVTEKNHSAVFGLFQWTTHEEKIVERDLGLKSVQLLQNFFRMKALQGFYKEGVIDSINYVPSIEDVGEAVIDAQ</sequence>
<dbReference type="RefSeq" id="XP_013383746.1">
    <property type="nucleotide sequence ID" value="XM_013528292.1"/>
</dbReference>
<name>A0A1S3HE15_LINAN</name>
<dbReference type="OrthoDB" id="5951315at2759"/>
<accession>A0A1S3HE15</accession>
<dbReference type="AlphaFoldDB" id="A0A1S3HE15"/>
<keyword evidence="1" id="KW-1185">Reference proteome</keyword>
<gene>
    <name evidence="2 3" type="primary">LOC106154061</name>
</gene>
<proteinExistence type="predicted"/>
<organism evidence="1 3">
    <name type="scientific">Lingula anatina</name>
    <name type="common">Brachiopod</name>
    <name type="synonym">Lingula unguis</name>
    <dbReference type="NCBI Taxonomy" id="7574"/>
    <lineage>
        <taxon>Eukaryota</taxon>
        <taxon>Metazoa</taxon>
        <taxon>Spiralia</taxon>
        <taxon>Lophotrochozoa</taxon>
        <taxon>Brachiopoda</taxon>
        <taxon>Linguliformea</taxon>
        <taxon>Lingulata</taxon>
        <taxon>Lingulida</taxon>
        <taxon>Linguloidea</taxon>
        <taxon>Lingulidae</taxon>
        <taxon>Lingula</taxon>
    </lineage>
</organism>
<reference evidence="2 3" key="1">
    <citation type="submission" date="2025-04" db="UniProtKB">
        <authorList>
            <consortium name="RefSeq"/>
        </authorList>
    </citation>
    <scope>IDENTIFICATION</scope>
    <source>
        <tissue evidence="2 3">Gonads</tissue>
    </source>
</reference>
<dbReference type="KEGG" id="lak:106154061"/>
<evidence type="ECO:0000313" key="3">
    <source>
        <dbReference type="RefSeq" id="XP_013383746.1"/>
    </source>
</evidence>
<protein>
    <submittedName>
        <fullName evidence="2 3">Uncharacterized protein LOC106154061</fullName>
    </submittedName>
</protein>
<evidence type="ECO:0000313" key="1">
    <source>
        <dbReference type="Proteomes" id="UP000085678"/>
    </source>
</evidence>